<evidence type="ECO:0000313" key="7">
    <source>
        <dbReference type="Proteomes" id="UP001596139"/>
    </source>
</evidence>
<comment type="caution">
    <text evidence="6">The sequence shown here is derived from an EMBL/GenBank/DDBJ whole genome shotgun (WGS) entry which is preliminary data.</text>
</comment>
<dbReference type="PANTHER" id="PTHR46494">
    <property type="entry name" value="CORA FAMILY METAL ION TRANSPORTER (EUROFUNG)"/>
    <property type="match status" value="1"/>
</dbReference>
<evidence type="ECO:0000256" key="4">
    <source>
        <dbReference type="ARBA" id="ARBA00023136"/>
    </source>
</evidence>
<dbReference type="Proteomes" id="UP001596139">
    <property type="component" value="Unassembled WGS sequence"/>
</dbReference>
<keyword evidence="2 5" id="KW-0812">Transmembrane</keyword>
<keyword evidence="4 5" id="KW-0472">Membrane</keyword>
<dbReference type="PANTHER" id="PTHR46494:SF1">
    <property type="entry name" value="CORA FAMILY METAL ION TRANSPORTER (EUROFUNG)"/>
    <property type="match status" value="1"/>
</dbReference>
<protein>
    <submittedName>
        <fullName evidence="6">CorA family divalent cation transporter</fullName>
    </submittedName>
</protein>
<feature type="transmembrane region" description="Helical" evidence="5">
    <location>
        <begin position="15"/>
        <end position="35"/>
    </location>
</feature>
<evidence type="ECO:0000256" key="1">
    <source>
        <dbReference type="ARBA" id="ARBA00004651"/>
    </source>
</evidence>
<accession>A0ABW1MD71</accession>
<dbReference type="Gene3D" id="1.20.58.340">
    <property type="entry name" value="Magnesium transport protein CorA, transmembrane region"/>
    <property type="match status" value="1"/>
</dbReference>
<reference evidence="7" key="1">
    <citation type="journal article" date="2019" name="Int. J. Syst. Evol. Microbiol.">
        <title>The Global Catalogue of Microorganisms (GCM) 10K type strain sequencing project: providing services to taxonomists for standard genome sequencing and annotation.</title>
        <authorList>
            <consortium name="The Broad Institute Genomics Platform"/>
            <consortium name="The Broad Institute Genome Sequencing Center for Infectious Disease"/>
            <person name="Wu L."/>
            <person name="Ma J."/>
        </authorList>
    </citation>
    <scope>NUCLEOTIDE SEQUENCE [LARGE SCALE GENOMIC DNA]</scope>
    <source>
        <strain evidence="7">CGMCC 1.15180</strain>
    </source>
</reference>
<feature type="non-terminal residue" evidence="6">
    <location>
        <position position="1"/>
    </location>
</feature>
<dbReference type="EMBL" id="JBHSPX010000001">
    <property type="protein sequence ID" value="MFC6061002.1"/>
    <property type="molecule type" value="Genomic_DNA"/>
</dbReference>
<name>A0ABW1MD71_9ACTN</name>
<organism evidence="6 7">
    <name type="scientific">Streptomyces ochraceiscleroticus</name>
    <dbReference type="NCBI Taxonomy" id="47761"/>
    <lineage>
        <taxon>Bacteria</taxon>
        <taxon>Bacillati</taxon>
        <taxon>Actinomycetota</taxon>
        <taxon>Actinomycetes</taxon>
        <taxon>Kitasatosporales</taxon>
        <taxon>Streptomycetaceae</taxon>
        <taxon>Streptomyces</taxon>
    </lineage>
</organism>
<dbReference type="InterPro" id="IPR045863">
    <property type="entry name" value="CorA_TM1_TM2"/>
</dbReference>
<evidence type="ECO:0000256" key="2">
    <source>
        <dbReference type="ARBA" id="ARBA00022692"/>
    </source>
</evidence>
<comment type="subcellular location">
    <subcellularLocation>
        <location evidence="1">Cell membrane</location>
        <topology evidence="1">Multi-pass membrane protein</topology>
    </subcellularLocation>
</comment>
<gene>
    <name evidence="6" type="ORF">ACFP4F_00360</name>
</gene>
<proteinExistence type="predicted"/>
<sequence length="41" mass="4910">YGMNFKYMPELHWKYGYPAVLMLTVAICFGIHRGFKRNGWL</sequence>
<keyword evidence="3 5" id="KW-1133">Transmembrane helix</keyword>
<dbReference type="Pfam" id="PF01544">
    <property type="entry name" value="CorA"/>
    <property type="match status" value="1"/>
</dbReference>
<evidence type="ECO:0000256" key="3">
    <source>
        <dbReference type="ARBA" id="ARBA00022989"/>
    </source>
</evidence>
<evidence type="ECO:0000313" key="6">
    <source>
        <dbReference type="EMBL" id="MFC6061002.1"/>
    </source>
</evidence>
<keyword evidence="7" id="KW-1185">Reference proteome</keyword>
<dbReference type="SUPFAM" id="SSF144083">
    <property type="entry name" value="Magnesium transport protein CorA, transmembrane region"/>
    <property type="match status" value="1"/>
</dbReference>
<evidence type="ECO:0000256" key="5">
    <source>
        <dbReference type="SAM" id="Phobius"/>
    </source>
</evidence>
<dbReference type="RefSeq" id="WP_382467318.1">
    <property type="nucleotide sequence ID" value="NZ_JBHSPX010000001.1"/>
</dbReference>
<dbReference type="InterPro" id="IPR002523">
    <property type="entry name" value="MgTranspt_CorA/ZnTranspt_ZntB"/>
</dbReference>